<gene>
    <name evidence="2" type="ORF">CWS20_26790</name>
</gene>
<evidence type="ECO:0000313" key="3">
    <source>
        <dbReference type="Proteomes" id="UP000233343"/>
    </source>
</evidence>
<keyword evidence="1" id="KW-1133">Transmembrane helix</keyword>
<protein>
    <submittedName>
        <fullName evidence="2">Uncharacterized protein</fullName>
    </submittedName>
</protein>
<feature type="transmembrane region" description="Helical" evidence="1">
    <location>
        <begin position="53"/>
        <end position="70"/>
    </location>
</feature>
<sequence length="115" mass="13733">MGAEILDFIKVLLGCLLALQGVSIFVFLISEWIMVDFYRLGTFENPESIFDRIPDLCMKFILGMGYYFYNKYRKYNWFIRKLLMLITLIVYSFLAIILYYLITIPMDNIYNILFS</sequence>
<keyword evidence="1" id="KW-0812">Transmembrane</keyword>
<feature type="transmembrane region" description="Helical" evidence="1">
    <location>
        <begin position="82"/>
        <end position="102"/>
    </location>
</feature>
<dbReference type="Proteomes" id="UP000233343">
    <property type="component" value="Unassembled WGS sequence"/>
</dbReference>
<dbReference type="RefSeq" id="WP_066192342.1">
    <property type="nucleotide sequence ID" value="NZ_JARMMB010000060.1"/>
</dbReference>
<feature type="transmembrane region" description="Helical" evidence="1">
    <location>
        <begin position="12"/>
        <end position="33"/>
    </location>
</feature>
<keyword evidence="1" id="KW-0472">Membrane</keyword>
<accession>A0A2N0Z8R8</accession>
<organism evidence="2 3">
    <name type="scientific">Cytobacillus horneckiae</name>
    <dbReference type="NCBI Taxonomy" id="549687"/>
    <lineage>
        <taxon>Bacteria</taxon>
        <taxon>Bacillati</taxon>
        <taxon>Bacillota</taxon>
        <taxon>Bacilli</taxon>
        <taxon>Bacillales</taxon>
        <taxon>Bacillaceae</taxon>
        <taxon>Cytobacillus</taxon>
    </lineage>
</organism>
<dbReference type="AlphaFoldDB" id="A0A2N0Z8R8"/>
<reference evidence="2 3" key="1">
    <citation type="journal article" date="2010" name="Int. J. Syst. Evol. Microbiol.">
        <title>Bacillus horneckiae sp. nov., isolated from a spacecraft-assembly clean room.</title>
        <authorList>
            <person name="Vaishampayan P."/>
            <person name="Probst A."/>
            <person name="Krishnamurthi S."/>
            <person name="Ghosh S."/>
            <person name="Osman S."/>
            <person name="McDowall A."/>
            <person name="Ruckmani A."/>
            <person name="Mayilraj S."/>
            <person name="Venkateswaran K."/>
        </authorList>
    </citation>
    <scope>NUCLEOTIDE SEQUENCE [LARGE SCALE GENOMIC DNA]</scope>
    <source>
        <strain evidence="3">1PO1SC</strain>
    </source>
</reference>
<proteinExistence type="predicted"/>
<name>A0A2N0Z8R8_9BACI</name>
<comment type="caution">
    <text evidence="2">The sequence shown here is derived from an EMBL/GenBank/DDBJ whole genome shotgun (WGS) entry which is preliminary data.</text>
</comment>
<evidence type="ECO:0000256" key="1">
    <source>
        <dbReference type="SAM" id="Phobius"/>
    </source>
</evidence>
<dbReference type="EMBL" id="PISD01000086">
    <property type="protein sequence ID" value="PKG25902.1"/>
    <property type="molecule type" value="Genomic_DNA"/>
</dbReference>
<evidence type="ECO:0000313" key="2">
    <source>
        <dbReference type="EMBL" id="PKG25902.1"/>
    </source>
</evidence>
<keyword evidence="3" id="KW-1185">Reference proteome</keyword>